<sequence>MAKTTDQTQLCNKIAGLLEQARKQVVTAVNLTMVHTYFEIGRTIVEDEQQGSARAEYGKAVLKELLQNLTAQFGKGFSARNLEQMRQFYLTYSIPQTVSAELSKPDFQLSWSHYLVLMRIENPEERSFYEIECRANHWSLRELQRQMNAALYERLALSRYKQQVRQLTEKGQLVERPQDVLKDPYVLEFLGLNEDAAYLESQLETRIINHLQQFLLEMGKGFTFVGRQVVCVRQKLFQGRFGAV</sequence>
<dbReference type="PANTHER" id="PTHR30547">
    <property type="entry name" value="UNCHARACTERIZED PROTEIN YHCG-RELATED"/>
    <property type="match status" value="1"/>
</dbReference>
<organism evidence="3 4">
    <name type="scientific">Nibrella viscosa</name>
    <dbReference type="NCBI Taxonomy" id="1084524"/>
    <lineage>
        <taxon>Bacteria</taxon>
        <taxon>Pseudomonadati</taxon>
        <taxon>Bacteroidota</taxon>
        <taxon>Cytophagia</taxon>
        <taxon>Cytophagales</taxon>
        <taxon>Spirosomataceae</taxon>
        <taxon>Nibrella</taxon>
    </lineage>
</organism>
<evidence type="ECO:0008006" key="5">
    <source>
        <dbReference type="Google" id="ProtNLM"/>
    </source>
</evidence>
<keyword evidence="4" id="KW-1185">Reference proteome</keyword>
<dbReference type="RefSeq" id="WP_345263941.1">
    <property type="nucleotide sequence ID" value="NZ_BAABHB010000001.1"/>
</dbReference>
<proteinExistence type="predicted"/>
<dbReference type="PANTHER" id="PTHR30547:SF5">
    <property type="entry name" value="NUCLEASE YHCG-RELATED"/>
    <property type="match status" value="1"/>
</dbReference>
<comment type="caution">
    <text evidence="3">The sequence shown here is derived from an EMBL/GenBank/DDBJ whole genome shotgun (WGS) entry which is preliminary data.</text>
</comment>
<evidence type="ECO:0000313" key="4">
    <source>
        <dbReference type="Proteomes" id="UP001500936"/>
    </source>
</evidence>
<feature type="domain" description="YhcG PDDEXK nuclease" evidence="1">
    <location>
        <begin position="179"/>
        <end position="229"/>
    </location>
</feature>
<dbReference type="Pfam" id="PF17761">
    <property type="entry name" value="DUF1016_N"/>
    <property type="match status" value="1"/>
</dbReference>
<accession>A0ABP8JX70</accession>
<name>A0ABP8JX70_9BACT</name>
<feature type="domain" description="YhcG N-terminal" evidence="2">
    <location>
        <begin position="14"/>
        <end position="154"/>
    </location>
</feature>
<protein>
    <recommendedName>
        <fullName evidence="5">YhcG N-terminal domain-containing protein</fullName>
    </recommendedName>
</protein>
<reference evidence="4" key="1">
    <citation type="journal article" date="2019" name="Int. J. Syst. Evol. Microbiol.">
        <title>The Global Catalogue of Microorganisms (GCM) 10K type strain sequencing project: providing services to taxonomists for standard genome sequencing and annotation.</title>
        <authorList>
            <consortium name="The Broad Institute Genomics Platform"/>
            <consortium name="The Broad Institute Genome Sequencing Center for Infectious Disease"/>
            <person name="Wu L."/>
            <person name="Ma J."/>
        </authorList>
    </citation>
    <scope>NUCLEOTIDE SEQUENCE [LARGE SCALE GENOMIC DNA]</scope>
    <source>
        <strain evidence="4">JCM 17925</strain>
    </source>
</reference>
<dbReference type="InterPro" id="IPR053148">
    <property type="entry name" value="PD-DEXK-like_domain"/>
</dbReference>
<evidence type="ECO:0000313" key="3">
    <source>
        <dbReference type="EMBL" id="GAA4397352.1"/>
    </source>
</evidence>
<dbReference type="InterPro" id="IPR041527">
    <property type="entry name" value="YhcG_N"/>
</dbReference>
<evidence type="ECO:0000259" key="2">
    <source>
        <dbReference type="Pfam" id="PF17761"/>
    </source>
</evidence>
<evidence type="ECO:0000259" key="1">
    <source>
        <dbReference type="Pfam" id="PF06250"/>
    </source>
</evidence>
<gene>
    <name evidence="3" type="ORF">GCM10023187_06700</name>
</gene>
<dbReference type="EMBL" id="BAABHB010000001">
    <property type="protein sequence ID" value="GAA4397352.1"/>
    <property type="molecule type" value="Genomic_DNA"/>
</dbReference>
<dbReference type="Pfam" id="PF06250">
    <property type="entry name" value="YhcG_C"/>
    <property type="match status" value="1"/>
</dbReference>
<dbReference type="InterPro" id="IPR009362">
    <property type="entry name" value="YhcG_C"/>
</dbReference>
<dbReference type="Proteomes" id="UP001500936">
    <property type="component" value="Unassembled WGS sequence"/>
</dbReference>